<evidence type="ECO:0000256" key="6">
    <source>
        <dbReference type="ARBA" id="ARBA00022989"/>
    </source>
</evidence>
<feature type="transmembrane region" description="Helical" evidence="8">
    <location>
        <begin position="123"/>
        <end position="142"/>
    </location>
</feature>
<keyword evidence="7 8" id="KW-0472">Membrane</keyword>
<evidence type="ECO:0000313" key="9">
    <source>
        <dbReference type="EMBL" id="SHK16095.1"/>
    </source>
</evidence>
<sequence length="312" mass="34316">MDLSILLGEKIIGLALMGGVGYIIVKMGLLRAADSRPLSTVNIFILMPCMLVNAFQIDYTGSMIKGLALGVVVSIAIHIIMILLVYLIRKPLNLNSVEQASVIYSNAGNLVIPLVQSVLGPKWVLYTCPYIVVQAFFVWTHGKAMICHENKFDIKKVLLNPNIIAIFVGIILFFTRIKLPMIIGDVVTGFGNVVGPISMLVIGMLMGEVDIKWLFTRKRPYFVSFIRLIFLPLAVIVLMKISGIAMLHPEADQILMIVLMSAMAPIATMVTQIAQVYGGDATYAGALNVMSVLFCIVTMPAMLLFYTWLMAL</sequence>
<reference evidence="9 10" key="1">
    <citation type="submission" date="2016-11" db="EMBL/GenBank/DDBJ databases">
        <authorList>
            <person name="Jaros S."/>
            <person name="Januszkiewicz K."/>
            <person name="Wedrychowicz H."/>
        </authorList>
    </citation>
    <scope>NUCLEOTIDE SEQUENCE [LARGE SCALE GENOMIC DNA]</scope>
    <source>
        <strain evidence="9 10">DSM 15480</strain>
    </source>
</reference>
<proteinExistence type="inferred from homology"/>
<evidence type="ECO:0000313" key="10">
    <source>
        <dbReference type="Proteomes" id="UP000184301"/>
    </source>
</evidence>
<dbReference type="Gene3D" id="1.20.1530.20">
    <property type="match status" value="1"/>
</dbReference>
<feature type="transmembrane region" description="Helical" evidence="8">
    <location>
        <begin position="12"/>
        <end position="32"/>
    </location>
</feature>
<gene>
    <name evidence="9" type="ORF">SAMN02745243_02340</name>
</gene>
<dbReference type="GO" id="GO:0005886">
    <property type="term" value="C:plasma membrane"/>
    <property type="evidence" value="ECO:0007669"/>
    <property type="project" value="UniProtKB-SubCell"/>
</dbReference>
<dbReference type="InterPro" id="IPR004776">
    <property type="entry name" value="Mem_transp_PIN-like"/>
</dbReference>
<accession>A0A1M6Q7J3</accession>
<feature type="transmembrane region" description="Helical" evidence="8">
    <location>
        <begin position="189"/>
        <end position="207"/>
    </location>
</feature>
<evidence type="ECO:0000256" key="7">
    <source>
        <dbReference type="ARBA" id="ARBA00023136"/>
    </source>
</evidence>
<evidence type="ECO:0000256" key="3">
    <source>
        <dbReference type="ARBA" id="ARBA00022448"/>
    </source>
</evidence>
<comment type="subcellular location">
    <subcellularLocation>
        <location evidence="1">Cell membrane</location>
        <topology evidence="1">Multi-pass membrane protein</topology>
    </subcellularLocation>
</comment>
<evidence type="ECO:0000256" key="1">
    <source>
        <dbReference type="ARBA" id="ARBA00004651"/>
    </source>
</evidence>
<evidence type="ECO:0000256" key="8">
    <source>
        <dbReference type="SAM" id="Phobius"/>
    </source>
</evidence>
<evidence type="ECO:0008006" key="11">
    <source>
        <dbReference type="Google" id="ProtNLM"/>
    </source>
</evidence>
<comment type="similarity">
    <text evidence="2">Belongs to the auxin efflux carrier (TC 2.A.69) family.</text>
</comment>
<keyword evidence="10" id="KW-1185">Reference proteome</keyword>
<keyword evidence="4" id="KW-1003">Cell membrane</keyword>
<feature type="transmembrane region" description="Helical" evidence="8">
    <location>
        <begin position="163"/>
        <end position="183"/>
    </location>
</feature>
<dbReference type="GO" id="GO:0055085">
    <property type="term" value="P:transmembrane transport"/>
    <property type="evidence" value="ECO:0007669"/>
    <property type="project" value="InterPro"/>
</dbReference>
<dbReference type="EMBL" id="FQZY01000032">
    <property type="protein sequence ID" value="SHK16095.1"/>
    <property type="molecule type" value="Genomic_DNA"/>
</dbReference>
<feature type="transmembrane region" description="Helical" evidence="8">
    <location>
        <begin position="228"/>
        <end position="248"/>
    </location>
</feature>
<dbReference type="InterPro" id="IPR038770">
    <property type="entry name" value="Na+/solute_symporter_sf"/>
</dbReference>
<feature type="transmembrane region" description="Helical" evidence="8">
    <location>
        <begin position="38"/>
        <end position="55"/>
    </location>
</feature>
<dbReference type="PANTHER" id="PTHR36838">
    <property type="entry name" value="AUXIN EFFLUX CARRIER FAMILY PROTEIN"/>
    <property type="match status" value="1"/>
</dbReference>
<dbReference type="AlphaFoldDB" id="A0A1M6Q7J3"/>
<dbReference type="Proteomes" id="UP000184301">
    <property type="component" value="Unassembled WGS sequence"/>
</dbReference>
<evidence type="ECO:0000256" key="5">
    <source>
        <dbReference type="ARBA" id="ARBA00022692"/>
    </source>
</evidence>
<feature type="transmembrane region" description="Helical" evidence="8">
    <location>
        <begin position="286"/>
        <end position="309"/>
    </location>
</feature>
<dbReference type="RefSeq" id="WP_073110608.1">
    <property type="nucleotide sequence ID" value="NZ_FQZY01000032.1"/>
</dbReference>
<keyword evidence="5 8" id="KW-0812">Transmembrane</keyword>
<dbReference type="Pfam" id="PF03547">
    <property type="entry name" value="Mem_trans"/>
    <property type="match status" value="2"/>
</dbReference>
<name>A0A1M6Q7J3_9FIRM</name>
<organism evidence="9 10">
    <name type="scientific">Hespellia stercorisuis DSM 15480</name>
    <dbReference type="NCBI Taxonomy" id="1121950"/>
    <lineage>
        <taxon>Bacteria</taxon>
        <taxon>Bacillati</taxon>
        <taxon>Bacillota</taxon>
        <taxon>Clostridia</taxon>
        <taxon>Lachnospirales</taxon>
        <taxon>Lachnospiraceae</taxon>
        <taxon>Hespellia</taxon>
    </lineage>
</organism>
<dbReference type="OrthoDB" id="9798064at2"/>
<evidence type="ECO:0000256" key="4">
    <source>
        <dbReference type="ARBA" id="ARBA00022475"/>
    </source>
</evidence>
<dbReference type="PANTHER" id="PTHR36838:SF1">
    <property type="entry name" value="SLR1864 PROTEIN"/>
    <property type="match status" value="1"/>
</dbReference>
<evidence type="ECO:0000256" key="2">
    <source>
        <dbReference type="ARBA" id="ARBA00010145"/>
    </source>
</evidence>
<protein>
    <recommendedName>
        <fullName evidence="11">AEC family transporter</fullName>
    </recommendedName>
</protein>
<dbReference type="STRING" id="1121950.SAMN02745243_02340"/>
<keyword evidence="6 8" id="KW-1133">Transmembrane helix</keyword>
<feature type="transmembrane region" description="Helical" evidence="8">
    <location>
        <begin position="254"/>
        <end position="274"/>
    </location>
</feature>
<feature type="transmembrane region" description="Helical" evidence="8">
    <location>
        <begin position="67"/>
        <end position="88"/>
    </location>
</feature>
<keyword evidence="3" id="KW-0813">Transport</keyword>